<comment type="pathway">
    <text evidence="7">Carbohydrate metabolism; tricarboxylic acid cycle; succinate from succinyl-CoA (ligase route): step 1/1.</text>
</comment>
<dbReference type="UniPathway" id="UPA00223">
    <property type="reaction ID" value="UER00999"/>
</dbReference>
<dbReference type="GO" id="GO:0004776">
    <property type="term" value="F:succinate-CoA ligase (GDP-forming) activity"/>
    <property type="evidence" value="ECO:0007669"/>
    <property type="project" value="RHEA"/>
</dbReference>
<dbReference type="PANTHER" id="PTHR11815">
    <property type="entry name" value="SUCCINYL-COA SYNTHETASE BETA CHAIN"/>
    <property type="match status" value="1"/>
</dbReference>
<keyword evidence="10" id="KW-1185">Reference proteome</keyword>
<dbReference type="InterPro" id="IPR005811">
    <property type="entry name" value="SUCC_ACL_C"/>
</dbReference>
<comment type="cofactor">
    <cofactor evidence="7">
        <name>Mg(2+)</name>
        <dbReference type="ChEBI" id="CHEBI:18420"/>
    </cofactor>
    <text evidence="7">Binds 1 Mg(2+) ion per subunit.</text>
</comment>
<dbReference type="Pfam" id="PF00549">
    <property type="entry name" value="Ligase_CoA"/>
    <property type="match status" value="1"/>
</dbReference>
<evidence type="ECO:0000256" key="7">
    <source>
        <dbReference type="HAMAP-Rule" id="MF_00558"/>
    </source>
</evidence>
<dbReference type="Pfam" id="PF08442">
    <property type="entry name" value="ATP-grasp_2"/>
    <property type="match status" value="1"/>
</dbReference>
<dbReference type="FunFam" id="3.30.470.20:FF:000002">
    <property type="entry name" value="Succinate--CoA ligase [ADP-forming] subunit beta"/>
    <property type="match status" value="1"/>
</dbReference>
<feature type="domain" description="ATP-grasp" evidence="8">
    <location>
        <begin position="9"/>
        <end position="245"/>
    </location>
</feature>
<keyword evidence="2 7" id="KW-0436">Ligase</keyword>
<dbReference type="KEGG" id="pog:Pogu_0685"/>
<feature type="binding site" evidence="7">
    <location>
        <begin position="52"/>
        <end position="54"/>
    </location>
    <ligand>
        <name>ATP</name>
        <dbReference type="ChEBI" id="CHEBI:30616"/>
    </ligand>
</feature>
<feature type="binding site" evidence="7">
    <location>
        <position position="207"/>
    </location>
    <ligand>
        <name>Mg(2+)</name>
        <dbReference type="ChEBI" id="CHEBI:18420"/>
    </ligand>
</feature>
<evidence type="ECO:0000256" key="4">
    <source>
        <dbReference type="ARBA" id="ARBA00022741"/>
    </source>
</evidence>
<dbReference type="PIRSF" id="PIRSF001554">
    <property type="entry name" value="SucCS_beta"/>
    <property type="match status" value="1"/>
</dbReference>
<feature type="binding site" evidence="7">
    <location>
        <begin position="317"/>
        <end position="319"/>
    </location>
    <ligand>
        <name>substrate</name>
        <note>ligand shared with subunit alpha</note>
    </ligand>
</feature>
<dbReference type="GO" id="GO:0005524">
    <property type="term" value="F:ATP binding"/>
    <property type="evidence" value="ECO:0007669"/>
    <property type="project" value="UniProtKB-UniRule"/>
</dbReference>
<keyword evidence="1 7" id="KW-0816">Tricarboxylic acid cycle</keyword>
<evidence type="ECO:0000256" key="6">
    <source>
        <dbReference type="ARBA" id="ARBA00022842"/>
    </source>
</evidence>
<feature type="binding site" evidence="7">
    <location>
        <position position="193"/>
    </location>
    <ligand>
        <name>Mg(2+)</name>
        <dbReference type="ChEBI" id="CHEBI:18420"/>
    </ligand>
</feature>
<evidence type="ECO:0000256" key="5">
    <source>
        <dbReference type="ARBA" id="ARBA00022840"/>
    </source>
</evidence>
<dbReference type="InterPro" id="IPR011761">
    <property type="entry name" value="ATP-grasp"/>
</dbReference>
<dbReference type="FunFam" id="3.40.50.261:FF:000007">
    <property type="entry name" value="Succinate--CoA ligase [ADP-forming] subunit beta"/>
    <property type="match status" value="1"/>
</dbReference>
<dbReference type="NCBIfam" id="TIGR01016">
    <property type="entry name" value="sucCoAbeta"/>
    <property type="match status" value="1"/>
</dbReference>
<keyword evidence="4 7" id="KW-0547">Nucleotide-binding</keyword>
<comment type="catalytic activity">
    <reaction evidence="7">
        <text>GTP + succinate + CoA = succinyl-CoA + GDP + phosphate</text>
        <dbReference type="Rhea" id="RHEA:22120"/>
        <dbReference type="ChEBI" id="CHEBI:30031"/>
        <dbReference type="ChEBI" id="CHEBI:37565"/>
        <dbReference type="ChEBI" id="CHEBI:43474"/>
        <dbReference type="ChEBI" id="CHEBI:57287"/>
        <dbReference type="ChEBI" id="CHEBI:57292"/>
        <dbReference type="ChEBI" id="CHEBI:58189"/>
    </reaction>
</comment>
<accession>H6Q7G8</accession>
<dbReference type="SUPFAM" id="SSF56059">
    <property type="entry name" value="Glutathione synthetase ATP-binding domain-like"/>
    <property type="match status" value="1"/>
</dbReference>
<evidence type="ECO:0000313" key="10">
    <source>
        <dbReference type="Proteomes" id="UP000009062"/>
    </source>
</evidence>
<comment type="caution">
    <text evidence="7">Lacks conserved residue(s) required for the propagation of feature annotation.</text>
</comment>
<dbReference type="Gene3D" id="3.30.470.20">
    <property type="entry name" value="ATP-grasp fold, B domain"/>
    <property type="match status" value="1"/>
</dbReference>
<reference evidence="9 10" key="1">
    <citation type="journal article" date="2012" name="Stand. Genomic Sci.">
        <title>Complete genome sequence of Pyrobaculum oguniense.</title>
        <authorList>
            <person name="Bernick D.L."/>
            <person name="Karplus K."/>
            <person name="Lui L.M."/>
            <person name="Coker J.K."/>
            <person name="Murphy J.N."/>
            <person name="Chan P.P."/>
            <person name="Cozen A.E."/>
            <person name="Lowe T.M."/>
        </authorList>
    </citation>
    <scope>NUCLEOTIDE SEQUENCE [LARGE SCALE GENOMIC DNA]</scope>
    <source>
        <strain evidence="9 10">TE7</strain>
    </source>
</reference>
<dbReference type="Gene3D" id="3.40.50.261">
    <property type="entry name" value="Succinyl-CoA synthetase domains"/>
    <property type="match status" value="1"/>
</dbReference>
<dbReference type="STRING" id="698757.Pogu_0685"/>
<feature type="binding site" evidence="7">
    <location>
        <position position="45"/>
    </location>
    <ligand>
        <name>ATP</name>
        <dbReference type="ChEBI" id="CHEBI:30616"/>
    </ligand>
</feature>
<dbReference type="GO" id="GO:0006099">
    <property type="term" value="P:tricarboxylic acid cycle"/>
    <property type="evidence" value="ECO:0007669"/>
    <property type="project" value="UniProtKB-UniRule"/>
</dbReference>
<keyword evidence="5 7" id="KW-0067">ATP-binding</keyword>
<dbReference type="EC" id="6.2.1.5" evidence="7"/>
<dbReference type="PROSITE" id="PS50975">
    <property type="entry name" value="ATP_GRASP"/>
    <property type="match status" value="1"/>
</dbReference>
<gene>
    <name evidence="7" type="primary">sucC</name>
    <name evidence="9" type="ordered locus">Pogu_0685</name>
</gene>
<evidence type="ECO:0000256" key="3">
    <source>
        <dbReference type="ARBA" id="ARBA00022723"/>
    </source>
</evidence>
<protein>
    <recommendedName>
        <fullName evidence="7">Succinate--CoA ligase [ADP-forming] subunit beta</fullName>
        <ecNumber evidence="7">6.2.1.5</ecNumber>
    </recommendedName>
    <alternativeName>
        <fullName evidence="7">Succinyl-CoA synthetase subunit beta</fullName>
        <shortName evidence="7">SCS-beta</shortName>
    </alternativeName>
</protein>
<dbReference type="SUPFAM" id="SSF52210">
    <property type="entry name" value="Succinyl-CoA synthetase domains"/>
    <property type="match status" value="1"/>
</dbReference>
<dbReference type="InterPro" id="IPR013815">
    <property type="entry name" value="ATP_grasp_subdomain_1"/>
</dbReference>
<comment type="catalytic activity">
    <reaction evidence="7">
        <text>succinate + ATP + CoA = succinyl-CoA + ADP + phosphate</text>
        <dbReference type="Rhea" id="RHEA:17661"/>
        <dbReference type="ChEBI" id="CHEBI:30031"/>
        <dbReference type="ChEBI" id="CHEBI:30616"/>
        <dbReference type="ChEBI" id="CHEBI:43474"/>
        <dbReference type="ChEBI" id="CHEBI:57287"/>
        <dbReference type="ChEBI" id="CHEBI:57292"/>
        <dbReference type="ChEBI" id="CHEBI:456216"/>
        <dbReference type="EC" id="6.2.1.5"/>
    </reaction>
</comment>
<feature type="binding site" evidence="7">
    <location>
        <position position="94"/>
    </location>
    <ligand>
        <name>ATP</name>
        <dbReference type="ChEBI" id="CHEBI:30616"/>
    </ligand>
</feature>
<evidence type="ECO:0000256" key="2">
    <source>
        <dbReference type="ARBA" id="ARBA00022598"/>
    </source>
</evidence>
<proteinExistence type="inferred from homology"/>
<dbReference type="PROSITE" id="PS01217">
    <property type="entry name" value="SUCCINYL_COA_LIG_3"/>
    <property type="match status" value="1"/>
</dbReference>
<comment type="function">
    <text evidence="7">Succinyl-CoA synthetase functions in the citric acid cycle (TCA), coupling the hydrolysis of succinyl-CoA to the synthesis of either ATP or GTP and thus represents the only step of substrate-level phosphorylation in the TCA. The beta subunit provides nucleotide specificity of the enzyme and binds the substrate succinate, while the binding sites for coenzyme A and phosphate are found in the alpha subunit.</text>
</comment>
<name>H6Q7G8_PYROT</name>
<dbReference type="InterPro" id="IPR016102">
    <property type="entry name" value="Succinyl-CoA_synth-like"/>
</dbReference>
<evidence type="ECO:0000259" key="8">
    <source>
        <dbReference type="PROSITE" id="PS50975"/>
    </source>
</evidence>
<dbReference type="HOGENOM" id="CLU_037430_0_2_2"/>
<dbReference type="PANTHER" id="PTHR11815:SF10">
    <property type="entry name" value="SUCCINATE--COA LIGASE [GDP-FORMING] SUBUNIT BETA, MITOCHONDRIAL"/>
    <property type="match status" value="1"/>
</dbReference>
<dbReference type="FunFam" id="3.30.1490.20:FF:000014">
    <property type="entry name" value="Succinate--CoA ligase [ADP-forming] subunit beta"/>
    <property type="match status" value="1"/>
</dbReference>
<dbReference type="GO" id="GO:0042709">
    <property type="term" value="C:succinate-CoA ligase complex"/>
    <property type="evidence" value="ECO:0007669"/>
    <property type="project" value="TreeGrafter"/>
</dbReference>
<dbReference type="EMBL" id="CP003316">
    <property type="protein sequence ID" value="AFA38712.1"/>
    <property type="molecule type" value="Genomic_DNA"/>
</dbReference>
<keyword evidence="6 7" id="KW-0460">Magnesium</keyword>
<dbReference type="InterPro" id="IPR005809">
    <property type="entry name" value="Succ_CoA_ligase-like_bsu"/>
</dbReference>
<dbReference type="NCBIfam" id="NF001913">
    <property type="entry name" value="PRK00696.1"/>
    <property type="match status" value="1"/>
</dbReference>
<evidence type="ECO:0000313" key="9">
    <source>
        <dbReference type="EMBL" id="AFA38712.1"/>
    </source>
</evidence>
<dbReference type="GO" id="GO:0004775">
    <property type="term" value="F:succinate-CoA ligase (ADP-forming) activity"/>
    <property type="evidence" value="ECO:0007669"/>
    <property type="project" value="UniProtKB-UniRule"/>
</dbReference>
<dbReference type="eggNOG" id="arCOG01337">
    <property type="taxonomic scope" value="Archaea"/>
</dbReference>
<sequence>MKLHEYEAKELFSKYGVKIPPGRVATTPEEVRKIAEEIGGPVVLKAQVVVAGRGKAGGIKVAKTPEEAYELATKMFGMNIKGLVVKKIYVTKYVEVDREMYLSLIIDRATRRYLFLASPIGGVDIEEIAKTQPEKIKRVYVDPSVGLRDYHVRSIVLWLGFKPETAQWRQTSSIVQAMYNIMVDYDAELVESNPLAVTKEGDVIPLDARVIVDDNALYKHPELEKALEEDPRDVTEFEMYAKKIGFHYVELDGDIGIIGNGAGLTMSTMDLVYHFGGRPANFLDIGGGASRDVVKEALKVLLRHPRVKVIFINIFGGITRADEVAAGVEAALAEEGGTNKKIVVRMKGTNEELGRQMLAKLGIPLYESAEEAAQKAVELARA</sequence>
<keyword evidence="3 7" id="KW-0479">Metal-binding</keyword>
<dbReference type="InterPro" id="IPR013650">
    <property type="entry name" value="ATP-grasp_succ-CoA_synth-type"/>
</dbReference>
<dbReference type="AlphaFoldDB" id="H6Q7G8"/>
<dbReference type="HAMAP" id="MF_00558">
    <property type="entry name" value="Succ_CoA_beta"/>
    <property type="match status" value="1"/>
</dbReference>
<dbReference type="Gene3D" id="3.30.1490.20">
    <property type="entry name" value="ATP-grasp fold, A domain"/>
    <property type="match status" value="1"/>
</dbReference>
<dbReference type="GO" id="GO:0006104">
    <property type="term" value="P:succinyl-CoA metabolic process"/>
    <property type="evidence" value="ECO:0007669"/>
    <property type="project" value="TreeGrafter"/>
</dbReference>
<comment type="similarity">
    <text evidence="7">Belongs to the succinate/malate CoA ligase beta subunit family.</text>
</comment>
<evidence type="ECO:0000256" key="1">
    <source>
        <dbReference type="ARBA" id="ARBA00022532"/>
    </source>
</evidence>
<feature type="binding site" evidence="7">
    <location>
        <position position="260"/>
    </location>
    <ligand>
        <name>substrate</name>
        <note>ligand shared with subunit alpha</note>
    </ligand>
</feature>
<dbReference type="GO" id="GO:0000287">
    <property type="term" value="F:magnesium ion binding"/>
    <property type="evidence" value="ECO:0007669"/>
    <property type="project" value="UniProtKB-UniRule"/>
</dbReference>
<organism evidence="9 10">
    <name type="scientific">Pyrobaculum oguniense (strain DSM 13380 / JCM 10595 / TE7)</name>
    <dbReference type="NCBI Taxonomy" id="698757"/>
    <lineage>
        <taxon>Archaea</taxon>
        <taxon>Thermoproteota</taxon>
        <taxon>Thermoprotei</taxon>
        <taxon>Thermoproteales</taxon>
        <taxon>Thermoproteaceae</taxon>
        <taxon>Pyrobaculum</taxon>
    </lineage>
</organism>
<dbReference type="Proteomes" id="UP000009062">
    <property type="component" value="Chromosome"/>
</dbReference>
<comment type="subunit">
    <text evidence="7">Heterotetramer of two alpha and two beta subunits.</text>
</comment>
<feature type="binding site" evidence="7">
    <location>
        <position position="99"/>
    </location>
    <ligand>
        <name>ATP</name>
        <dbReference type="ChEBI" id="CHEBI:30616"/>
    </ligand>
</feature>
<dbReference type="InterPro" id="IPR017866">
    <property type="entry name" value="Succ-CoA_synthase_bsu_CS"/>
</dbReference>